<accession>A0ABN3RTS2</accession>
<protein>
    <submittedName>
        <fullName evidence="2">Uncharacterized protein</fullName>
    </submittedName>
</protein>
<proteinExistence type="predicted"/>
<organism evidence="2 3">
    <name type="scientific">Nonomuraea recticatena</name>
    <dbReference type="NCBI Taxonomy" id="46178"/>
    <lineage>
        <taxon>Bacteria</taxon>
        <taxon>Bacillati</taxon>
        <taxon>Actinomycetota</taxon>
        <taxon>Actinomycetes</taxon>
        <taxon>Streptosporangiales</taxon>
        <taxon>Streptosporangiaceae</taxon>
        <taxon>Nonomuraea</taxon>
    </lineage>
</organism>
<keyword evidence="3" id="KW-1185">Reference proteome</keyword>
<comment type="caution">
    <text evidence="2">The sequence shown here is derived from an EMBL/GenBank/DDBJ whole genome shotgun (WGS) entry which is preliminary data.</text>
</comment>
<name>A0ABN3RTS2_9ACTN</name>
<gene>
    <name evidence="2" type="ORF">GCM10010412_033120</name>
</gene>
<sequence>MRAAPAAAQAVELLSPASDLGRWTLAWGDQLDIRPILLDARADRVSERAVAGQHSTAEADRKIADATDDKIN</sequence>
<feature type="region of interest" description="Disordered" evidence="1">
    <location>
        <begin position="48"/>
        <end position="72"/>
    </location>
</feature>
<feature type="compositionally biased region" description="Basic and acidic residues" evidence="1">
    <location>
        <begin position="57"/>
        <end position="72"/>
    </location>
</feature>
<dbReference type="Proteomes" id="UP001501666">
    <property type="component" value="Unassembled WGS sequence"/>
</dbReference>
<evidence type="ECO:0000256" key="1">
    <source>
        <dbReference type="SAM" id="MobiDB-lite"/>
    </source>
</evidence>
<evidence type="ECO:0000313" key="3">
    <source>
        <dbReference type="Proteomes" id="UP001501666"/>
    </source>
</evidence>
<reference evidence="2 3" key="1">
    <citation type="journal article" date="2019" name="Int. J. Syst. Evol. Microbiol.">
        <title>The Global Catalogue of Microorganisms (GCM) 10K type strain sequencing project: providing services to taxonomists for standard genome sequencing and annotation.</title>
        <authorList>
            <consortium name="The Broad Institute Genomics Platform"/>
            <consortium name="The Broad Institute Genome Sequencing Center for Infectious Disease"/>
            <person name="Wu L."/>
            <person name="Ma J."/>
        </authorList>
    </citation>
    <scope>NUCLEOTIDE SEQUENCE [LARGE SCALE GENOMIC DNA]</scope>
    <source>
        <strain evidence="2 3">JCM 6835</strain>
    </source>
</reference>
<dbReference type="EMBL" id="BAAATE010000007">
    <property type="protein sequence ID" value="GAA2660609.1"/>
    <property type="molecule type" value="Genomic_DNA"/>
</dbReference>
<evidence type="ECO:0000313" key="2">
    <source>
        <dbReference type="EMBL" id="GAA2660609.1"/>
    </source>
</evidence>